<dbReference type="InterPro" id="IPR001810">
    <property type="entry name" value="F-box_dom"/>
</dbReference>
<dbReference type="Pfam" id="PF00646">
    <property type="entry name" value="F-box"/>
    <property type="match status" value="1"/>
</dbReference>
<evidence type="ECO:0000313" key="3">
    <source>
        <dbReference type="Proteomes" id="UP001187682"/>
    </source>
</evidence>
<gene>
    <name evidence="2" type="ORF">DNG_04688</name>
</gene>
<evidence type="ECO:0000313" key="2">
    <source>
        <dbReference type="EMBL" id="SPO02015.1"/>
    </source>
</evidence>
<dbReference type="SUPFAM" id="SSF81383">
    <property type="entry name" value="F-box domain"/>
    <property type="match status" value="1"/>
</dbReference>
<reference evidence="2" key="1">
    <citation type="submission" date="2018-03" db="EMBL/GenBank/DDBJ databases">
        <authorList>
            <person name="Guldener U."/>
        </authorList>
    </citation>
    <scope>NUCLEOTIDE SEQUENCE</scope>
</reference>
<evidence type="ECO:0000259" key="1">
    <source>
        <dbReference type="Pfam" id="PF00646"/>
    </source>
</evidence>
<dbReference type="InterPro" id="IPR036047">
    <property type="entry name" value="F-box-like_dom_sf"/>
</dbReference>
<comment type="caution">
    <text evidence="2">The sequence shown here is derived from an EMBL/GenBank/DDBJ whole genome shotgun (WGS) entry which is preliminary data.</text>
</comment>
<dbReference type="AlphaFoldDB" id="A0AAE8MX49"/>
<name>A0AAE8MX49_9PEZI</name>
<feature type="domain" description="F-box" evidence="1">
    <location>
        <begin position="34"/>
        <end position="66"/>
    </location>
</feature>
<accession>A0AAE8MX49</accession>
<proteinExistence type="predicted"/>
<dbReference type="Gene3D" id="1.20.1280.50">
    <property type="match status" value="1"/>
</dbReference>
<protein>
    <recommendedName>
        <fullName evidence="1">F-box domain-containing protein</fullName>
    </recommendedName>
</protein>
<sequence length="185" mass="20919">MHQECLLLEHSVWTITPERKSSPGRQHVILVIIECLEMVLRELDPTTLLVSAQRVCKIWRDTIISSPALQRKLFFAPSDGRAAKTQTRIRIPLLVNAFPAFFQTTLQQRVPYRSFFEDLDSAGGGQDAPFLRKGASWRRMYPEYPVTFKIGVIESRGPDPGSFFGGVEDVPKGSQQGSCSMCYIR</sequence>
<dbReference type="EMBL" id="ONZQ02000005">
    <property type="protein sequence ID" value="SPO02015.1"/>
    <property type="molecule type" value="Genomic_DNA"/>
</dbReference>
<keyword evidence="3" id="KW-1185">Reference proteome</keyword>
<organism evidence="2 3">
    <name type="scientific">Cephalotrichum gorgonifer</name>
    <dbReference type="NCBI Taxonomy" id="2041049"/>
    <lineage>
        <taxon>Eukaryota</taxon>
        <taxon>Fungi</taxon>
        <taxon>Dikarya</taxon>
        <taxon>Ascomycota</taxon>
        <taxon>Pezizomycotina</taxon>
        <taxon>Sordariomycetes</taxon>
        <taxon>Hypocreomycetidae</taxon>
        <taxon>Microascales</taxon>
        <taxon>Microascaceae</taxon>
        <taxon>Cephalotrichum</taxon>
    </lineage>
</organism>
<dbReference type="Proteomes" id="UP001187682">
    <property type="component" value="Unassembled WGS sequence"/>
</dbReference>